<evidence type="ECO:0000256" key="14">
    <source>
        <dbReference type="ARBA" id="ARBA00037002"/>
    </source>
</evidence>
<evidence type="ECO:0000256" key="22">
    <source>
        <dbReference type="ARBA" id="ARBA00048074"/>
    </source>
</evidence>
<comment type="catalytic activity">
    <reaction evidence="23">
        <text>tetradecanoyl-CoA + H2O = tetradecanoate + CoA + H(+)</text>
        <dbReference type="Rhea" id="RHEA:40119"/>
        <dbReference type="ChEBI" id="CHEBI:15377"/>
        <dbReference type="ChEBI" id="CHEBI:15378"/>
        <dbReference type="ChEBI" id="CHEBI:30807"/>
        <dbReference type="ChEBI" id="CHEBI:57287"/>
        <dbReference type="ChEBI" id="CHEBI:57385"/>
    </reaction>
    <physiologicalReaction direction="left-to-right" evidence="23">
        <dbReference type="Rhea" id="RHEA:40120"/>
    </physiologicalReaction>
</comment>
<evidence type="ECO:0000256" key="21">
    <source>
        <dbReference type="ARBA" id="ARBA00047969"/>
    </source>
</evidence>
<evidence type="ECO:0000256" key="19">
    <source>
        <dbReference type="ARBA" id="ARBA00047588"/>
    </source>
</evidence>
<dbReference type="Proteomes" id="UP001058860">
    <property type="component" value="Chromosome"/>
</dbReference>
<dbReference type="PANTHER" id="PTHR12418">
    <property type="entry name" value="ACYL-COENZYME A THIOESTERASE THEM4"/>
    <property type="match status" value="1"/>
</dbReference>
<dbReference type="InterPro" id="IPR006683">
    <property type="entry name" value="Thioestr_dom"/>
</dbReference>
<comment type="catalytic activity">
    <reaction evidence="13">
        <text>(5Z,8Z,11Z,14Z)-eicosatetraenoyl-CoA + H2O = (5Z,8Z,11Z,14Z)-eicosatetraenoate + CoA + H(+)</text>
        <dbReference type="Rhea" id="RHEA:40151"/>
        <dbReference type="ChEBI" id="CHEBI:15377"/>
        <dbReference type="ChEBI" id="CHEBI:15378"/>
        <dbReference type="ChEBI" id="CHEBI:32395"/>
        <dbReference type="ChEBI" id="CHEBI:57287"/>
        <dbReference type="ChEBI" id="CHEBI:57368"/>
    </reaction>
    <physiologicalReaction direction="left-to-right" evidence="13">
        <dbReference type="Rhea" id="RHEA:40152"/>
    </physiologicalReaction>
</comment>
<dbReference type="Pfam" id="PF03061">
    <property type="entry name" value="4HBT"/>
    <property type="match status" value="2"/>
</dbReference>
<evidence type="ECO:0000256" key="17">
    <source>
        <dbReference type="ARBA" id="ARBA00040123"/>
    </source>
</evidence>
<name>A0ABY5PLL0_9ACTN</name>
<feature type="domain" description="Thioesterase" evidence="24">
    <location>
        <begin position="50"/>
        <end position="122"/>
    </location>
</feature>
<keyword evidence="9" id="KW-0809">Transit peptide</keyword>
<accession>A0ABY5PLL0</accession>
<evidence type="ECO:0000313" key="26">
    <source>
        <dbReference type="Proteomes" id="UP001058860"/>
    </source>
</evidence>
<comment type="catalytic activity">
    <reaction evidence="20">
        <text>hexadecanoyl-CoA + H2O = hexadecanoate + CoA + H(+)</text>
        <dbReference type="Rhea" id="RHEA:16645"/>
        <dbReference type="ChEBI" id="CHEBI:7896"/>
        <dbReference type="ChEBI" id="CHEBI:15377"/>
        <dbReference type="ChEBI" id="CHEBI:15378"/>
        <dbReference type="ChEBI" id="CHEBI:57287"/>
        <dbReference type="ChEBI" id="CHEBI:57379"/>
        <dbReference type="EC" id="3.1.2.2"/>
    </reaction>
    <physiologicalReaction direction="left-to-right" evidence="20">
        <dbReference type="Rhea" id="RHEA:16646"/>
    </physiologicalReaction>
</comment>
<comment type="catalytic activity">
    <reaction evidence="19">
        <text>octanoyl-CoA + H2O = octanoate + CoA + H(+)</text>
        <dbReference type="Rhea" id="RHEA:30143"/>
        <dbReference type="ChEBI" id="CHEBI:15377"/>
        <dbReference type="ChEBI" id="CHEBI:15378"/>
        <dbReference type="ChEBI" id="CHEBI:25646"/>
        <dbReference type="ChEBI" id="CHEBI:57287"/>
        <dbReference type="ChEBI" id="CHEBI:57386"/>
    </reaction>
    <physiologicalReaction direction="left-to-right" evidence="19">
        <dbReference type="Rhea" id="RHEA:30144"/>
    </physiologicalReaction>
</comment>
<gene>
    <name evidence="25" type="ORF">LRS13_08690</name>
</gene>
<comment type="catalytic activity">
    <reaction evidence="14">
        <text>(9Z)-octadecenoyl-CoA + H2O = (9Z)-octadecenoate + CoA + H(+)</text>
        <dbReference type="Rhea" id="RHEA:40139"/>
        <dbReference type="ChEBI" id="CHEBI:15377"/>
        <dbReference type="ChEBI" id="CHEBI:15378"/>
        <dbReference type="ChEBI" id="CHEBI:30823"/>
        <dbReference type="ChEBI" id="CHEBI:57287"/>
        <dbReference type="ChEBI" id="CHEBI:57387"/>
    </reaction>
    <physiologicalReaction direction="left-to-right" evidence="14">
        <dbReference type="Rhea" id="RHEA:40140"/>
    </physiologicalReaction>
</comment>
<comment type="catalytic activity">
    <reaction evidence="22">
        <text>dodecanoyl-CoA + H2O = dodecanoate + CoA + H(+)</text>
        <dbReference type="Rhea" id="RHEA:30135"/>
        <dbReference type="ChEBI" id="CHEBI:15377"/>
        <dbReference type="ChEBI" id="CHEBI:15378"/>
        <dbReference type="ChEBI" id="CHEBI:18262"/>
        <dbReference type="ChEBI" id="CHEBI:57287"/>
        <dbReference type="ChEBI" id="CHEBI:57375"/>
    </reaction>
    <physiologicalReaction direction="left-to-right" evidence="22">
        <dbReference type="Rhea" id="RHEA:30136"/>
    </physiologicalReaction>
</comment>
<evidence type="ECO:0000256" key="8">
    <source>
        <dbReference type="ARBA" id="ARBA00022832"/>
    </source>
</evidence>
<dbReference type="CDD" id="cd03443">
    <property type="entry name" value="PaaI_thioesterase"/>
    <property type="match status" value="2"/>
</dbReference>
<evidence type="ECO:0000256" key="3">
    <source>
        <dbReference type="ARBA" id="ARBA00004632"/>
    </source>
</evidence>
<keyword evidence="11" id="KW-0472">Membrane</keyword>
<evidence type="ECO:0000256" key="10">
    <source>
        <dbReference type="ARBA" id="ARBA00023098"/>
    </source>
</evidence>
<dbReference type="RefSeq" id="WP_353866025.1">
    <property type="nucleotide sequence ID" value="NZ_CP088295.1"/>
</dbReference>
<evidence type="ECO:0000256" key="16">
    <source>
        <dbReference type="ARBA" id="ARBA00038848"/>
    </source>
</evidence>
<evidence type="ECO:0000256" key="13">
    <source>
        <dbReference type="ARBA" id="ARBA00035852"/>
    </source>
</evidence>
<evidence type="ECO:0000256" key="7">
    <source>
        <dbReference type="ARBA" id="ARBA00022801"/>
    </source>
</evidence>
<keyword evidence="8" id="KW-0276">Fatty acid metabolism</keyword>
<comment type="catalytic activity">
    <reaction evidence="21">
        <text>decanoyl-CoA + H2O = decanoate + CoA + H(+)</text>
        <dbReference type="Rhea" id="RHEA:40059"/>
        <dbReference type="ChEBI" id="CHEBI:15377"/>
        <dbReference type="ChEBI" id="CHEBI:15378"/>
        <dbReference type="ChEBI" id="CHEBI:27689"/>
        <dbReference type="ChEBI" id="CHEBI:57287"/>
        <dbReference type="ChEBI" id="CHEBI:61430"/>
    </reaction>
    <physiologicalReaction direction="left-to-right" evidence="21">
        <dbReference type="Rhea" id="RHEA:40060"/>
    </physiologicalReaction>
</comment>
<keyword evidence="10" id="KW-0443">Lipid metabolism</keyword>
<comment type="subcellular location">
    <subcellularLocation>
        <location evidence="3">Cell projection</location>
        <location evidence="3">Ruffle membrane</location>
    </subcellularLocation>
    <subcellularLocation>
        <location evidence="2">Cytoplasm</location>
    </subcellularLocation>
    <subcellularLocation>
        <location evidence="1">Membrane</location>
        <topology evidence="1">Peripheral membrane protein</topology>
    </subcellularLocation>
</comment>
<evidence type="ECO:0000259" key="24">
    <source>
        <dbReference type="Pfam" id="PF03061"/>
    </source>
</evidence>
<evidence type="ECO:0000256" key="6">
    <source>
        <dbReference type="ARBA" id="ARBA00022703"/>
    </source>
</evidence>
<evidence type="ECO:0000256" key="2">
    <source>
        <dbReference type="ARBA" id="ARBA00004496"/>
    </source>
</evidence>
<dbReference type="InterPro" id="IPR052365">
    <property type="entry name" value="THEM4/THEM5_acyl-CoA_thioest"/>
</dbReference>
<evidence type="ECO:0000256" key="23">
    <source>
        <dbReference type="ARBA" id="ARBA00048180"/>
    </source>
</evidence>
<keyword evidence="26" id="KW-1185">Reference proteome</keyword>
<evidence type="ECO:0000256" key="5">
    <source>
        <dbReference type="ARBA" id="ARBA00022490"/>
    </source>
</evidence>
<keyword evidence="4" id="KW-1003">Cell membrane</keyword>
<proteinExistence type="inferred from homology"/>
<evidence type="ECO:0000313" key="25">
    <source>
        <dbReference type="EMBL" id="UUY05579.1"/>
    </source>
</evidence>
<keyword evidence="6" id="KW-0053">Apoptosis</keyword>
<keyword evidence="5" id="KW-0963">Cytoplasm</keyword>
<evidence type="ECO:0000256" key="1">
    <source>
        <dbReference type="ARBA" id="ARBA00004170"/>
    </source>
</evidence>
<dbReference type="InterPro" id="IPR029069">
    <property type="entry name" value="HotDog_dom_sf"/>
</dbReference>
<comment type="similarity">
    <text evidence="15">Belongs to the THEM4/THEM5 thioesterase family.</text>
</comment>
<organism evidence="25 26">
    <name type="scientific">Svornostia abyssi</name>
    <dbReference type="NCBI Taxonomy" id="2898438"/>
    <lineage>
        <taxon>Bacteria</taxon>
        <taxon>Bacillati</taxon>
        <taxon>Actinomycetota</taxon>
        <taxon>Thermoleophilia</taxon>
        <taxon>Solirubrobacterales</taxon>
        <taxon>Baekduiaceae</taxon>
        <taxon>Svornostia</taxon>
    </lineage>
</organism>
<dbReference type="EMBL" id="CP088295">
    <property type="protein sequence ID" value="UUY05579.1"/>
    <property type="molecule type" value="Genomic_DNA"/>
</dbReference>
<dbReference type="PANTHER" id="PTHR12418:SF19">
    <property type="entry name" value="ACYL-COENZYME A THIOESTERASE THEM4"/>
    <property type="match status" value="1"/>
</dbReference>
<evidence type="ECO:0000256" key="12">
    <source>
        <dbReference type="ARBA" id="ARBA00023273"/>
    </source>
</evidence>
<evidence type="ECO:0000256" key="11">
    <source>
        <dbReference type="ARBA" id="ARBA00023136"/>
    </source>
</evidence>
<keyword evidence="7" id="KW-0378">Hydrolase</keyword>
<dbReference type="SUPFAM" id="SSF54637">
    <property type="entry name" value="Thioesterase/thiol ester dehydrase-isomerase"/>
    <property type="match status" value="2"/>
</dbReference>
<dbReference type="Gene3D" id="3.10.129.10">
    <property type="entry name" value="Hotdog Thioesterase"/>
    <property type="match status" value="2"/>
</dbReference>
<evidence type="ECO:0000256" key="15">
    <source>
        <dbReference type="ARBA" id="ARBA00038456"/>
    </source>
</evidence>
<evidence type="ECO:0000256" key="18">
    <source>
        <dbReference type="ARBA" id="ARBA00043210"/>
    </source>
</evidence>
<sequence>MSEQAMRAHHDACFGCGPAQPDGVHLQLASRGDHALARVVLDEHLSGPPGAAHGGIPALILDEVLGTTVNLLHQRPSVTGTLTVDYLAPTPIGAPVEAEAWLRETDGRKAFVEGVVRHEGEVTARGEAVFIQVPIEHFRGNRDAGRAAVVPDERPVPEGAPILDPHRASCFGCGSENPRGLQMRHARDGDEIVSAFLATPAFTGAPGTLHGGAIFAALDDAMGTAPLVLAEELALTRALSVRFQRPALLGMALEIRSRIASREGRRIVVEAEMTSGGQQVATATGTFVVVALSDEQREVLFAGHP</sequence>
<feature type="domain" description="Thioesterase" evidence="24">
    <location>
        <begin position="207"/>
        <end position="280"/>
    </location>
</feature>
<dbReference type="EC" id="3.1.2.2" evidence="16"/>
<protein>
    <recommendedName>
        <fullName evidence="17">Acyl-coenzyme A thioesterase THEM4</fullName>
        <ecNumber evidence="16">3.1.2.2</ecNumber>
    </recommendedName>
    <alternativeName>
        <fullName evidence="18">Thioesterase superfamily member 4</fullName>
    </alternativeName>
</protein>
<evidence type="ECO:0000256" key="4">
    <source>
        <dbReference type="ARBA" id="ARBA00022475"/>
    </source>
</evidence>
<reference evidence="26" key="1">
    <citation type="submission" date="2021-11" db="EMBL/GenBank/DDBJ databases">
        <title>Cultivation dependent microbiological survey of springs from the worlds oldest radium mine currently devoted to the extraction of radon-saturated water.</title>
        <authorList>
            <person name="Kapinusova G."/>
            <person name="Smrhova T."/>
            <person name="Strejcek M."/>
            <person name="Suman J."/>
            <person name="Jani K."/>
            <person name="Pajer P."/>
            <person name="Uhlik O."/>
        </authorList>
    </citation>
    <scope>NUCLEOTIDE SEQUENCE [LARGE SCALE GENOMIC DNA]</scope>
    <source>
        <strain evidence="26">J379</strain>
    </source>
</reference>
<evidence type="ECO:0000256" key="9">
    <source>
        <dbReference type="ARBA" id="ARBA00022946"/>
    </source>
</evidence>
<evidence type="ECO:0000256" key="20">
    <source>
        <dbReference type="ARBA" id="ARBA00047734"/>
    </source>
</evidence>
<keyword evidence="12" id="KW-0966">Cell projection</keyword>